<dbReference type="GO" id="GO:0005929">
    <property type="term" value="C:cilium"/>
    <property type="evidence" value="ECO:0007669"/>
    <property type="project" value="TreeGrafter"/>
</dbReference>
<dbReference type="Proteomes" id="UP001154078">
    <property type="component" value="Chromosome 4"/>
</dbReference>
<sequence>MKNKTDVWESSLQQCFGIVITPDEPIMKLKGFDVIQIDFWIYANTYGIYMEEIVVNFADIPSFCFSLLVEIVGLPIEFPFALNMTTQFPTIRFGNIPYKWKPIKRKLKVVNSSEIPIAVCFHVFLPNFKDNKYRPFNLIFDMKNEIVNIDDVELFLVHNKLGKETSEYLQLTPCDLNLEKHSFKEIELCMYSDKIPAIKEKTDLTCYILAYIYLNEDDRMKLNFYYRKSGKHLRNIKIDVLATIELPTFKLDYLYGDTKLQFFVNDIIYEDKSHIDFRLVFQNNNCSAINTTLHIMEPFDVISVSTSDGVEGKDTIFVNPGKTLIVCYLQTN</sequence>
<protein>
    <submittedName>
        <fullName evidence="1">Uncharacterized protein</fullName>
    </submittedName>
</protein>
<proteinExistence type="predicted"/>
<reference evidence="1" key="1">
    <citation type="submission" date="2021-12" db="EMBL/GenBank/DDBJ databases">
        <authorList>
            <person name="King R."/>
        </authorList>
    </citation>
    <scope>NUCLEOTIDE SEQUENCE</scope>
</reference>
<dbReference type="AlphaFoldDB" id="A0A9P0B2P5"/>
<dbReference type="EMBL" id="OV121135">
    <property type="protein sequence ID" value="CAH0555235.1"/>
    <property type="molecule type" value="Genomic_DNA"/>
</dbReference>
<gene>
    <name evidence="1" type="ORF">MELIAE_LOCUS6648</name>
</gene>
<dbReference type="PANTHER" id="PTHR46348">
    <property type="entry name" value="DELETED IN LUNG AND ESOPHAGEAL CANCER PROTEIN 1"/>
    <property type="match status" value="1"/>
</dbReference>
<evidence type="ECO:0000313" key="2">
    <source>
        <dbReference type="Proteomes" id="UP001154078"/>
    </source>
</evidence>
<evidence type="ECO:0000313" key="1">
    <source>
        <dbReference type="EMBL" id="CAH0555235.1"/>
    </source>
</evidence>
<accession>A0A9P0B2P5</accession>
<organism evidence="1 2">
    <name type="scientific">Brassicogethes aeneus</name>
    <name type="common">Rape pollen beetle</name>
    <name type="synonym">Meligethes aeneus</name>
    <dbReference type="NCBI Taxonomy" id="1431903"/>
    <lineage>
        <taxon>Eukaryota</taxon>
        <taxon>Metazoa</taxon>
        <taxon>Ecdysozoa</taxon>
        <taxon>Arthropoda</taxon>
        <taxon>Hexapoda</taxon>
        <taxon>Insecta</taxon>
        <taxon>Pterygota</taxon>
        <taxon>Neoptera</taxon>
        <taxon>Endopterygota</taxon>
        <taxon>Coleoptera</taxon>
        <taxon>Polyphaga</taxon>
        <taxon>Cucujiformia</taxon>
        <taxon>Nitidulidae</taxon>
        <taxon>Meligethinae</taxon>
        <taxon>Brassicogethes</taxon>
    </lineage>
</organism>
<keyword evidence="2" id="KW-1185">Reference proteome</keyword>
<dbReference type="GO" id="GO:0008285">
    <property type="term" value="P:negative regulation of cell population proliferation"/>
    <property type="evidence" value="ECO:0007669"/>
    <property type="project" value="InterPro"/>
</dbReference>
<dbReference type="GO" id="GO:0015631">
    <property type="term" value="F:tubulin binding"/>
    <property type="evidence" value="ECO:0007669"/>
    <property type="project" value="TreeGrafter"/>
</dbReference>
<name>A0A9P0B2P5_BRAAE</name>
<dbReference type="InterPro" id="IPR033304">
    <property type="entry name" value="DLEC1"/>
</dbReference>
<dbReference type="PANTHER" id="PTHR46348:SF1">
    <property type="entry name" value="DELETED IN LUNG AND ESOPHAGEAL CANCER PROTEIN 1"/>
    <property type="match status" value="1"/>
</dbReference>
<dbReference type="GO" id="GO:0005737">
    <property type="term" value="C:cytoplasm"/>
    <property type="evidence" value="ECO:0007669"/>
    <property type="project" value="TreeGrafter"/>
</dbReference>
<dbReference type="OrthoDB" id="2115465at2759"/>